<dbReference type="InterPro" id="IPR056905">
    <property type="entry name" value="YfjL_C"/>
</dbReference>
<name>A0ABS6FXJ1_9FIRM</name>
<comment type="caution">
    <text evidence="4">The sequence shown here is derived from an EMBL/GenBank/DDBJ whole genome shotgun (WGS) entry which is preliminary data.</text>
</comment>
<reference evidence="4 5" key="1">
    <citation type="submission" date="2021-06" db="EMBL/GenBank/DDBJ databases">
        <authorList>
            <person name="Sun Q."/>
            <person name="Li D."/>
        </authorList>
    </citation>
    <scope>NUCLEOTIDE SEQUENCE [LARGE SCALE GENOMIC DNA]</scope>
    <source>
        <strain evidence="4 5">MSJ-5</strain>
    </source>
</reference>
<accession>A0ABS6FXJ1</accession>
<dbReference type="Pfam" id="PF25425">
    <property type="entry name" value="YfjL_N"/>
    <property type="match status" value="1"/>
</dbReference>
<sequence length="257" mass="30062">MTKKKLILKIIAGLVSVALIVLILFITNSFTGNPISAAIANKNINRYLEDNYSFVNDLDYKEQKTFYNFKFGNYGKYVQSKSSQDTAFYVTYNRNGGINDTYDDYVVGKFNTYTRLEKEFDSVVEKVFKKSFPYETDILIAGFSFDENDRDKLTLDMKLDLDNLPLESNLSVYIFSDKINYEVLRDRLIEVDELMKNNSLQFKNYSVVIRQPRSDMKDSPRDESLHLFDFPVEKVESEDLITVIKDHQAQWEIEHEK</sequence>
<keyword evidence="1" id="KW-0812">Transmembrane</keyword>
<evidence type="ECO:0000259" key="2">
    <source>
        <dbReference type="Pfam" id="PF24911"/>
    </source>
</evidence>
<dbReference type="EMBL" id="JAHLQK010000001">
    <property type="protein sequence ID" value="MBU5674950.1"/>
    <property type="molecule type" value="Genomic_DNA"/>
</dbReference>
<feature type="domain" description="YfjL-like N-terminal" evidence="3">
    <location>
        <begin position="8"/>
        <end position="93"/>
    </location>
</feature>
<evidence type="ECO:0000313" key="4">
    <source>
        <dbReference type="EMBL" id="MBU5674950.1"/>
    </source>
</evidence>
<protein>
    <submittedName>
        <fullName evidence="4">Uncharacterized protein</fullName>
    </submittedName>
</protein>
<dbReference type="InterPro" id="IPR057359">
    <property type="entry name" value="YfjL_N"/>
</dbReference>
<feature type="transmembrane region" description="Helical" evidence="1">
    <location>
        <begin position="7"/>
        <end position="26"/>
    </location>
</feature>
<dbReference type="Pfam" id="PF24911">
    <property type="entry name" value="YfjL_C"/>
    <property type="match status" value="1"/>
</dbReference>
<dbReference type="RefSeq" id="WP_216414465.1">
    <property type="nucleotide sequence ID" value="NZ_JAHLQK010000001.1"/>
</dbReference>
<dbReference type="Proteomes" id="UP000779508">
    <property type="component" value="Unassembled WGS sequence"/>
</dbReference>
<feature type="domain" description="YfjL-like C-terminal" evidence="2">
    <location>
        <begin position="119"/>
        <end position="247"/>
    </location>
</feature>
<keyword evidence="5" id="KW-1185">Reference proteome</keyword>
<organism evidence="4 5">
    <name type="scientific">Alkaliphilus flagellatus</name>
    <dbReference type="NCBI Taxonomy" id="2841507"/>
    <lineage>
        <taxon>Bacteria</taxon>
        <taxon>Bacillati</taxon>
        <taxon>Bacillota</taxon>
        <taxon>Clostridia</taxon>
        <taxon>Peptostreptococcales</taxon>
        <taxon>Natronincolaceae</taxon>
        <taxon>Alkaliphilus</taxon>
    </lineage>
</organism>
<keyword evidence="1" id="KW-1133">Transmembrane helix</keyword>
<evidence type="ECO:0000313" key="5">
    <source>
        <dbReference type="Proteomes" id="UP000779508"/>
    </source>
</evidence>
<evidence type="ECO:0000256" key="1">
    <source>
        <dbReference type="SAM" id="Phobius"/>
    </source>
</evidence>
<proteinExistence type="predicted"/>
<keyword evidence="1" id="KW-0472">Membrane</keyword>
<evidence type="ECO:0000259" key="3">
    <source>
        <dbReference type="Pfam" id="PF25425"/>
    </source>
</evidence>
<gene>
    <name evidence="4" type="ORF">KQI88_00785</name>
</gene>